<dbReference type="RefSeq" id="XP_008913830.1">
    <property type="nucleotide sequence ID" value="XM_008915582.1"/>
</dbReference>
<dbReference type="Proteomes" id="UP000018817">
    <property type="component" value="Unassembled WGS sequence"/>
</dbReference>
<organism evidence="1 2">
    <name type="scientific">Phytophthora nicotianae (strain INRA-310)</name>
    <name type="common">Phytophthora parasitica</name>
    <dbReference type="NCBI Taxonomy" id="761204"/>
    <lineage>
        <taxon>Eukaryota</taxon>
        <taxon>Sar</taxon>
        <taxon>Stramenopiles</taxon>
        <taxon>Oomycota</taxon>
        <taxon>Peronosporomycetes</taxon>
        <taxon>Peronosporales</taxon>
        <taxon>Peronosporaceae</taxon>
        <taxon>Phytophthora</taxon>
    </lineage>
</organism>
<sequence length="84" mass="9164">MIGFCESVVKPILNSNQHSGLEFQNTTRFASTNNRLLFESPLQQFSAYFDYTAPKKGGNALGMKALSTETGAGLIYSNCGVYNC</sequence>
<reference evidence="1 2" key="2">
    <citation type="submission" date="2013-11" db="EMBL/GenBank/DDBJ databases">
        <title>The Genome Sequence of Phytophthora parasitica INRA-310.</title>
        <authorList>
            <consortium name="The Broad Institute Genomics Platform"/>
            <person name="Russ C."/>
            <person name="Tyler B."/>
            <person name="Panabieres F."/>
            <person name="Shan W."/>
            <person name="Tripathy S."/>
            <person name="Grunwald N."/>
            <person name="Machado M."/>
            <person name="Johnson C.S."/>
            <person name="Arredondo F."/>
            <person name="Hong C."/>
            <person name="Coffey M."/>
            <person name="Young S.K."/>
            <person name="Zeng Q."/>
            <person name="Gargeya S."/>
            <person name="Fitzgerald M."/>
            <person name="Abouelleil A."/>
            <person name="Alvarado L."/>
            <person name="Chapman S.B."/>
            <person name="Gainer-Dewar J."/>
            <person name="Goldberg J."/>
            <person name="Griggs A."/>
            <person name="Gujja S."/>
            <person name="Hansen M."/>
            <person name="Howarth C."/>
            <person name="Imamovic A."/>
            <person name="Ireland A."/>
            <person name="Larimer J."/>
            <person name="McCowan C."/>
            <person name="Murphy C."/>
            <person name="Pearson M."/>
            <person name="Poon T.W."/>
            <person name="Priest M."/>
            <person name="Roberts A."/>
            <person name="Saif S."/>
            <person name="Shea T."/>
            <person name="Sykes S."/>
            <person name="Wortman J."/>
            <person name="Nusbaum C."/>
            <person name="Birren B."/>
        </authorList>
    </citation>
    <scope>NUCLEOTIDE SEQUENCE [LARGE SCALE GENOMIC DNA]</scope>
    <source>
        <strain evidence="1 2">INRA-310</strain>
    </source>
</reference>
<dbReference type="AlphaFoldDB" id="W2PJW7"/>
<reference evidence="2" key="1">
    <citation type="submission" date="2011-12" db="EMBL/GenBank/DDBJ databases">
        <authorList>
            <consortium name="The Broad Institute Genome Sequencing Platform"/>
            <person name="Russ C."/>
            <person name="Tyler B."/>
            <person name="Panabieres F."/>
            <person name="Shan W."/>
            <person name="Tripathy S."/>
            <person name="Grunwald N."/>
            <person name="Machado M."/>
            <person name="Young S.K."/>
            <person name="Zeng Q."/>
            <person name="Gargeya S."/>
            <person name="Fitzgerald M."/>
            <person name="Haas B."/>
            <person name="Abouelleil A."/>
            <person name="Alvarado L."/>
            <person name="Arachchi H.M."/>
            <person name="Berlin A."/>
            <person name="Chapman S.B."/>
            <person name="Gearin G."/>
            <person name="Goldberg J."/>
            <person name="Griggs A."/>
            <person name="Gujja S."/>
            <person name="Hansen M."/>
            <person name="Heiman D."/>
            <person name="Howarth C."/>
            <person name="Larimer J."/>
            <person name="Lui A."/>
            <person name="MacDonald P.J.P."/>
            <person name="McCowen C."/>
            <person name="Montmayeur A."/>
            <person name="Murphy C."/>
            <person name="Neiman D."/>
            <person name="Pearson M."/>
            <person name="Priest M."/>
            <person name="Roberts A."/>
            <person name="Saif S."/>
            <person name="Shea T."/>
            <person name="Sisk P."/>
            <person name="Stolte C."/>
            <person name="Sykes S."/>
            <person name="Wortman J."/>
            <person name="Nusbaum C."/>
            <person name="Birren B."/>
        </authorList>
    </citation>
    <scope>NUCLEOTIDE SEQUENCE [LARGE SCALE GENOMIC DNA]</scope>
    <source>
        <strain evidence="2">INRA-310</strain>
    </source>
</reference>
<gene>
    <name evidence="1" type="ORF">PPTG_24172</name>
</gene>
<dbReference type="VEuPathDB" id="FungiDB:PPTG_24172"/>
<name>W2PJW7_PHYN3</name>
<protein>
    <submittedName>
        <fullName evidence="1">Uncharacterized protein</fullName>
    </submittedName>
</protein>
<dbReference type="OMA" id="MIGFCES"/>
<dbReference type="GeneID" id="20192771"/>
<dbReference type="EMBL" id="KI669632">
    <property type="protein sequence ID" value="ETN00916.1"/>
    <property type="molecule type" value="Genomic_DNA"/>
</dbReference>
<evidence type="ECO:0000313" key="1">
    <source>
        <dbReference type="EMBL" id="ETN00916.1"/>
    </source>
</evidence>
<proteinExistence type="predicted"/>
<accession>W2PJW7</accession>
<evidence type="ECO:0000313" key="2">
    <source>
        <dbReference type="Proteomes" id="UP000018817"/>
    </source>
</evidence>